<dbReference type="PANTHER" id="PTHR45453:SF1">
    <property type="entry name" value="PHOSPHATE REGULON SENSOR PROTEIN PHOR"/>
    <property type="match status" value="1"/>
</dbReference>
<dbReference type="InterPro" id="IPR050351">
    <property type="entry name" value="BphY/WalK/GraS-like"/>
</dbReference>
<sequence>MTRYIIKHFIIVLLISLVITSSITFVLFSFKQVDNTKERLIYDVQLIDYALNNKKDFNKQIDKLSPLSSINNSRISVIDKQGKVIADTYGIHQGKDHLNREEVKEALKSKDHTGFAIRNSSTINEREMYAAYYDGQYIVRLSIPYNGIGIFLPLMIPSLALSFTIAFIVAVIIARLLAKRISQPLTEISESLNNMTDDYRFSVHKYPHEEYNNIVATIEKLSHRLRKSMRETQFEQNKIDLIIRRMNEGFILLDEKKRVLSINKSAKKIVGPLHEKDDFKDIKLEALRDALHSPEEKIRVKLKLNNRYYKCYVSKFPFGTALFFVDITAAKNAEKMREDFFSSVSHELKTPITSIRGYSELLSEGVVTDPSLQHDMLEKIQKQVDNMSNLINDILLLSRFDNDDIVVERVPVNMKSTVEDIVSSYESLCLKEEITIHKEVEDVNILFHPQQMANLLSNLISNAIKYNHPGGLVNVNVYKNEDDLFIEVSDTGIGIPQEDQNRVFERFYRVDKGRSRMKGGTGLGLAIVKHIVSFNKGKLTLTSTPEVGTTITIRFPNI</sequence>
<dbReference type="RefSeq" id="WP_035876575.1">
    <property type="nucleotide sequence ID" value="NZ_JNKN01000008.1"/>
</dbReference>
<dbReference type="InterPro" id="IPR003594">
    <property type="entry name" value="HATPase_dom"/>
</dbReference>
<evidence type="ECO:0000256" key="6">
    <source>
        <dbReference type="ARBA" id="ARBA00022777"/>
    </source>
</evidence>
<comment type="caution">
    <text evidence="11">The sequence shown here is derived from an EMBL/GenBank/DDBJ whole genome shotgun (WGS) entry which is preliminary data.</text>
</comment>
<feature type="domain" description="Histidine kinase" evidence="10">
    <location>
        <begin position="343"/>
        <end position="558"/>
    </location>
</feature>
<dbReference type="Gene3D" id="3.30.565.10">
    <property type="entry name" value="Histidine kinase-like ATPase, C-terminal domain"/>
    <property type="match status" value="1"/>
</dbReference>
<proteinExistence type="predicted"/>
<dbReference type="SMART" id="SM00388">
    <property type="entry name" value="HisKA"/>
    <property type="match status" value="1"/>
</dbReference>
<keyword evidence="9" id="KW-1133">Transmembrane helix</keyword>
<accession>A0A0R2HFZ5</accession>
<dbReference type="Proteomes" id="UP000051841">
    <property type="component" value="Unassembled WGS sequence"/>
</dbReference>
<keyword evidence="8 9" id="KW-0472">Membrane</keyword>
<feature type="transmembrane region" description="Helical" evidence="9">
    <location>
        <begin position="6"/>
        <end position="30"/>
    </location>
</feature>
<dbReference type="FunFam" id="1.10.287.130:FF:000001">
    <property type="entry name" value="Two-component sensor histidine kinase"/>
    <property type="match status" value="1"/>
</dbReference>
<dbReference type="EMBL" id="JQBL01000008">
    <property type="protein sequence ID" value="KRN50550.1"/>
    <property type="molecule type" value="Genomic_DNA"/>
</dbReference>
<dbReference type="PRINTS" id="PR00344">
    <property type="entry name" value="BCTRLSENSOR"/>
</dbReference>
<evidence type="ECO:0000259" key="10">
    <source>
        <dbReference type="PROSITE" id="PS50109"/>
    </source>
</evidence>
<dbReference type="GO" id="GO:0016036">
    <property type="term" value="P:cellular response to phosphate starvation"/>
    <property type="evidence" value="ECO:0007669"/>
    <property type="project" value="TreeGrafter"/>
</dbReference>
<name>A0A0R2HFZ5_9FIRM</name>
<dbReference type="InterPro" id="IPR036890">
    <property type="entry name" value="HATPase_C_sf"/>
</dbReference>
<dbReference type="SUPFAM" id="SSF47384">
    <property type="entry name" value="Homodimeric domain of signal transducing histidine kinase"/>
    <property type="match status" value="1"/>
</dbReference>
<dbReference type="Pfam" id="PF02518">
    <property type="entry name" value="HATPase_c"/>
    <property type="match status" value="1"/>
</dbReference>
<dbReference type="GO" id="GO:0005886">
    <property type="term" value="C:plasma membrane"/>
    <property type="evidence" value="ECO:0007669"/>
    <property type="project" value="TreeGrafter"/>
</dbReference>
<keyword evidence="4" id="KW-0597">Phosphoprotein</keyword>
<evidence type="ECO:0000256" key="4">
    <source>
        <dbReference type="ARBA" id="ARBA00022553"/>
    </source>
</evidence>
<dbReference type="InterPro" id="IPR004358">
    <property type="entry name" value="Sig_transdc_His_kin-like_C"/>
</dbReference>
<dbReference type="InterPro" id="IPR036097">
    <property type="entry name" value="HisK_dim/P_sf"/>
</dbReference>
<keyword evidence="6" id="KW-0418">Kinase</keyword>
<organism evidence="11 12">
    <name type="scientific">Kandleria vitulina DSM 20405</name>
    <dbReference type="NCBI Taxonomy" id="1410657"/>
    <lineage>
        <taxon>Bacteria</taxon>
        <taxon>Bacillati</taxon>
        <taxon>Bacillota</taxon>
        <taxon>Erysipelotrichia</taxon>
        <taxon>Erysipelotrichales</taxon>
        <taxon>Coprobacillaceae</taxon>
        <taxon>Kandleria</taxon>
    </lineage>
</organism>
<dbReference type="GO" id="GO:0000155">
    <property type="term" value="F:phosphorelay sensor kinase activity"/>
    <property type="evidence" value="ECO:0007669"/>
    <property type="project" value="InterPro"/>
</dbReference>
<dbReference type="CDD" id="cd00075">
    <property type="entry name" value="HATPase"/>
    <property type="match status" value="1"/>
</dbReference>
<evidence type="ECO:0000256" key="9">
    <source>
        <dbReference type="SAM" id="Phobius"/>
    </source>
</evidence>
<dbReference type="SUPFAM" id="SSF55874">
    <property type="entry name" value="ATPase domain of HSP90 chaperone/DNA topoisomerase II/histidine kinase"/>
    <property type="match status" value="1"/>
</dbReference>
<dbReference type="EC" id="2.7.13.3" evidence="3"/>
<dbReference type="PANTHER" id="PTHR45453">
    <property type="entry name" value="PHOSPHATE REGULON SENSOR PROTEIN PHOR"/>
    <property type="match status" value="1"/>
</dbReference>
<keyword evidence="7" id="KW-0902">Two-component regulatory system</keyword>
<evidence type="ECO:0000256" key="1">
    <source>
        <dbReference type="ARBA" id="ARBA00000085"/>
    </source>
</evidence>
<dbReference type="AlphaFoldDB" id="A0A0R2HFZ5"/>
<evidence type="ECO:0000256" key="2">
    <source>
        <dbReference type="ARBA" id="ARBA00004370"/>
    </source>
</evidence>
<comment type="catalytic activity">
    <reaction evidence="1">
        <text>ATP + protein L-histidine = ADP + protein N-phospho-L-histidine.</text>
        <dbReference type="EC" id="2.7.13.3"/>
    </reaction>
</comment>
<dbReference type="Pfam" id="PF00512">
    <property type="entry name" value="HisKA"/>
    <property type="match status" value="1"/>
</dbReference>
<dbReference type="PROSITE" id="PS50109">
    <property type="entry name" value="HIS_KIN"/>
    <property type="match status" value="1"/>
</dbReference>
<evidence type="ECO:0000313" key="11">
    <source>
        <dbReference type="EMBL" id="KRN50550.1"/>
    </source>
</evidence>
<comment type="subcellular location">
    <subcellularLocation>
        <location evidence="2">Membrane</location>
    </subcellularLocation>
</comment>
<evidence type="ECO:0000313" key="12">
    <source>
        <dbReference type="Proteomes" id="UP000051841"/>
    </source>
</evidence>
<dbReference type="PATRIC" id="fig|1410657.5.peg.2107"/>
<dbReference type="InterPro" id="IPR003661">
    <property type="entry name" value="HisK_dim/P_dom"/>
</dbReference>
<gene>
    <name evidence="11" type="ORF">IV49_GL002044</name>
</gene>
<reference evidence="11 12" key="1">
    <citation type="journal article" date="2015" name="Genome Announc.">
        <title>Expanding the biotechnology potential of lactobacilli through comparative genomics of 213 strains and associated genera.</title>
        <authorList>
            <person name="Sun Z."/>
            <person name="Harris H.M."/>
            <person name="McCann A."/>
            <person name="Guo C."/>
            <person name="Argimon S."/>
            <person name="Zhang W."/>
            <person name="Yang X."/>
            <person name="Jeffery I.B."/>
            <person name="Cooney J.C."/>
            <person name="Kagawa T.F."/>
            <person name="Liu W."/>
            <person name="Song Y."/>
            <person name="Salvetti E."/>
            <person name="Wrobel A."/>
            <person name="Rasinkangas P."/>
            <person name="Parkhill J."/>
            <person name="Rea M.C."/>
            <person name="O'Sullivan O."/>
            <person name="Ritari J."/>
            <person name="Douillard F.P."/>
            <person name="Paul Ross R."/>
            <person name="Yang R."/>
            <person name="Briner A.E."/>
            <person name="Felis G.E."/>
            <person name="de Vos W.M."/>
            <person name="Barrangou R."/>
            <person name="Klaenhammer T.R."/>
            <person name="Caufield P.W."/>
            <person name="Cui Y."/>
            <person name="Zhang H."/>
            <person name="O'Toole P.W."/>
        </authorList>
    </citation>
    <scope>NUCLEOTIDE SEQUENCE [LARGE SCALE GENOMIC DNA]</scope>
    <source>
        <strain evidence="11 12">DSM 20405</strain>
    </source>
</reference>
<keyword evidence="12" id="KW-1185">Reference proteome</keyword>
<evidence type="ECO:0000256" key="3">
    <source>
        <dbReference type="ARBA" id="ARBA00012438"/>
    </source>
</evidence>
<evidence type="ECO:0000256" key="5">
    <source>
        <dbReference type="ARBA" id="ARBA00022679"/>
    </source>
</evidence>
<dbReference type="CDD" id="cd00082">
    <property type="entry name" value="HisKA"/>
    <property type="match status" value="1"/>
</dbReference>
<dbReference type="SMART" id="SM00387">
    <property type="entry name" value="HATPase_c"/>
    <property type="match status" value="1"/>
</dbReference>
<evidence type="ECO:0000256" key="8">
    <source>
        <dbReference type="ARBA" id="ARBA00023136"/>
    </source>
</evidence>
<dbReference type="FunFam" id="3.30.565.10:FF:000006">
    <property type="entry name" value="Sensor histidine kinase WalK"/>
    <property type="match status" value="1"/>
</dbReference>
<dbReference type="GO" id="GO:0004721">
    <property type="term" value="F:phosphoprotein phosphatase activity"/>
    <property type="evidence" value="ECO:0007669"/>
    <property type="project" value="TreeGrafter"/>
</dbReference>
<dbReference type="Gene3D" id="1.10.287.130">
    <property type="match status" value="1"/>
</dbReference>
<dbReference type="Gene3D" id="6.10.340.10">
    <property type="match status" value="1"/>
</dbReference>
<feature type="transmembrane region" description="Helical" evidence="9">
    <location>
        <begin position="150"/>
        <end position="178"/>
    </location>
</feature>
<dbReference type="InterPro" id="IPR005467">
    <property type="entry name" value="His_kinase_dom"/>
</dbReference>
<keyword evidence="5" id="KW-0808">Transferase</keyword>
<evidence type="ECO:0000256" key="7">
    <source>
        <dbReference type="ARBA" id="ARBA00023012"/>
    </source>
</evidence>
<protein>
    <recommendedName>
        <fullName evidence="3">histidine kinase</fullName>
        <ecNumber evidence="3">2.7.13.3</ecNumber>
    </recommendedName>
</protein>
<keyword evidence="9" id="KW-0812">Transmembrane</keyword>